<accession>A0ABT6UXC1</accession>
<organism evidence="1 2">
    <name type="scientific">Halomonas rhizosphaerae</name>
    <dbReference type="NCBI Taxonomy" id="3043296"/>
    <lineage>
        <taxon>Bacteria</taxon>
        <taxon>Pseudomonadati</taxon>
        <taxon>Pseudomonadota</taxon>
        <taxon>Gammaproteobacteria</taxon>
        <taxon>Oceanospirillales</taxon>
        <taxon>Halomonadaceae</taxon>
        <taxon>Halomonas</taxon>
    </lineage>
</organism>
<evidence type="ECO:0008006" key="3">
    <source>
        <dbReference type="Google" id="ProtNLM"/>
    </source>
</evidence>
<keyword evidence="2" id="KW-1185">Reference proteome</keyword>
<dbReference type="RefSeq" id="WP_282734602.1">
    <property type="nucleotide sequence ID" value="NZ_JASCQP010000018.1"/>
</dbReference>
<comment type="caution">
    <text evidence="1">The sequence shown here is derived from an EMBL/GenBank/DDBJ whole genome shotgun (WGS) entry which is preliminary data.</text>
</comment>
<evidence type="ECO:0000313" key="1">
    <source>
        <dbReference type="EMBL" id="MDI5890627.1"/>
    </source>
</evidence>
<protein>
    <recommendedName>
        <fullName evidence="3">ArsR family transcriptional regulator</fullName>
    </recommendedName>
</protein>
<proteinExistence type="predicted"/>
<name>A0ABT6UXC1_9GAMM</name>
<dbReference type="Proteomes" id="UP001225957">
    <property type="component" value="Unassembled WGS sequence"/>
</dbReference>
<gene>
    <name evidence="1" type="ORF">QLQ83_05935</name>
</gene>
<evidence type="ECO:0000313" key="2">
    <source>
        <dbReference type="Proteomes" id="UP001225957"/>
    </source>
</evidence>
<sequence>MTITLDPDRQVLRALADRINFESTTRLDVIMAHVRHTEMTWGEAEETLRRLQMLGCVRSLSPGHWFITREGLATLRQHLEALAREACDG</sequence>
<dbReference type="EMBL" id="JASCQP010000018">
    <property type="protein sequence ID" value="MDI5890627.1"/>
    <property type="molecule type" value="Genomic_DNA"/>
</dbReference>
<reference evidence="1 2" key="1">
    <citation type="submission" date="2023-04" db="EMBL/GenBank/DDBJ databases">
        <title>Halomonas strains isolated from rhizosphere soil.</title>
        <authorList>
            <person name="Xu L."/>
            <person name="Sun J.-Q."/>
        </authorList>
    </citation>
    <scope>NUCLEOTIDE SEQUENCE [LARGE SCALE GENOMIC DNA]</scope>
    <source>
        <strain evidence="1 2">LR5S20</strain>
    </source>
</reference>